<dbReference type="Proteomes" id="UP000029015">
    <property type="component" value="Unassembled WGS sequence"/>
</dbReference>
<sequence>MARVHEVTDTISLRPEEANAGENIARREGATLSSRLQDLAEAYVAGDDADSGVSLNSPGEVREFFGNLVEEAASESMGS</sequence>
<keyword evidence="3" id="KW-1185">Reference proteome</keyword>
<comment type="caution">
    <text evidence="2">The sequence shown here is derived from an EMBL/GenBank/DDBJ whole genome shotgun (WGS) entry which is preliminary data.</text>
</comment>
<proteinExistence type="predicted"/>
<protein>
    <submittedName>
        <fullName evidence="2">Uncharacterized protein</fullName>
    </submittedName>
</protein>
<organism evidence="2 3">
    <name type="scientific">Bifidobacterium actinocoloniiforme DSM 22766</name>
    <dbReference type="NCBI Taxonomy" id="1437605"/>
    <lineage>
        <taxon>Bacteria</taxon>
        <taxon>Bacillati</taxon>
        <taxon>Actinomycetota</taxon>
        <taxon>Actinomycetes</taxon>
        <taxon>Bifidobacteriales</taxon>
        <taxon>Bifidobacteriaceae</taxon>
        <taxon>Bifidobacterium</taxon>
    </lineage>
</organism>
<dbReference type="EMBL" id="JGYK01000001">
    <property type="protein sequence ID" value="KFI39832.1"/>
    <property type="molecule type" value="Genomic_DNA"/>
</dbReference>
<evidence type="ECO:0000313" key="2">
    <source>
        <dbReference type="EMBL" id="KFI39832.1"/>
    </source>
</evidence>
<evidence type="ECO:0000256" key="1">
    <source>
        <dbReference type="SAM" id="MobiDB-lite"/>
    </source>
</evidence>
<name>A0A086YZY2_9BIFI</name>
<feature type="region of interest" description="Disordered" evidence="1">
    <location>
        <begin position="1"/>
        <end position="21"/>
    </location>
</feature>
<dbReference type="PATRIC" id="fig|1437605.7.peg.263"/>
<dbReference type="RefSeq" id="WP_033503262.1">
    <property type="nucleotide sequence ID" value="NZ_CP011786.1"/>
</dbReference>
<dbReference type="KEGG" id="bact:AB656_01265"/>
<reference evidence="2 3" key="1">
    <citation type="submission" date="2014-03" db="EMBL/GenBank/DDBJ databases">
        <title>Genomics of Bifidobacteria.</title>
        <authorList>
            <person name="Ventura M."/>
            <person name="Milani C."/>
            <person name="Lugli G.A."/>
        </authorList>
    </citation>
    <scope>NUCLEOTIDE SEQUENCE [LARGE SCALE GENOMIC DNA]</scope>
    <source>
        <strain evidence="2 3">DSM 22766</strain>
    </source>
</reference>
<accession>A0A086YZY2</accession>
<dbReference type="AlphaFoldDB" id="A0A086YZY2"/>
<evidence type="ECO:0000313" key="3">
    <source>
        <dbReference type="Proteomes" id="UP000029015"/>
    </source>
</evidence>
<gene>
    <name evidence="2" type="ORF">BACT_0533</name>
</gene>